<dbReference type="InterPro" id="IPR044093">
    <property type="entry name" value="STKc_CDK10"/>
</dbReference>
<keyword evidence="4 7" id="KW-0547">Nucleotide-binding</keyword>
<dbReference type="InterPro" id="IPR000719">
    <property type="entry name" value="Prot_kinase_dom"/>
</dbReference>
<evidence type="ECO:0000256" key="1">
    <source>
        <dbReference type="ARBA" id="ARBA00006485"/>
    </source>
</evidence>
<protein>
    <recommendedName>
        <fullName evidence="9">Protein kinase domain-containing protein</fullName>
    </recommendedName>
</protein>
<keyword evidence="3" id="KW-0808">Transferase</keyword>
<evidence type="ECO:0000313" key="10">
    <source>
        <dbReference type="EMBL" id="KAJ6218798.1"/>
    </source>
</evidence>
<dbReference type="PROSITE" id="PS00107">
    <property type="entry name" value="PROTEIN_KINASE_ATP"/>
    <property type="match status" value="1"/>
</dbReference>
<dbReference type="GO" id="GO:0010556">
    <property type="term" value="P:regulation of macromolecule biosynthetic process"/>
    <property type="evidence" value="ECO:0007669"/>
    <property type="project" value="UniProtKB-ARBA"/>
</dbReference>
<dbReference type="GO" id="GO:0007346">
    <property type="term" value="P:regulation of mitotic cell cycle"/>
    <property type="evidence" value="ECO:0007669"/>
    <property type="project" value="InterPro"/>
</dbReference>
<dbReference type="PROSITE" id="PS50011">
    <property type="entry name" value="PROTEIN_KINASE_DOM"/>
    <property type="match status" value="1"/>
</dbReference>
<reference evidence="10" key="1">
    <citation type="submission" date="2022-12" db="EMBL/GenBank/DDBJ databases">
        <title>Genome assemblies of Blomia tropicalis.</title>
        <authorList>
            <person name="Cui Y."/>
        </authorList>
    </citation>
    <scope>NUCLEOTIDE SEQUENCE</scope>
    <source>
        <tissue evidence="10">Adult mites</tissue>
    </source>
</reference>
<dbReference type="InterPro" id="IPR011009">
    <property type="entry name" value="Kinase-like_dom_sf"/>
</dbReference>
<dbReference type="AlphaFoldDB" id="A0A9Q0RK59"/>
<dbReference type="Proteomes" id="UP001142055">
    <property type="component" value="Chromosome 2"/>
</dbReference>
<dbReference type="PANTHER" id="PTHR24056">
    <property type="entry name" value="CELL DIVISION PROTEIN KINASE"/>
    <property type="match status" value="1"/>
</dbReference>
<dbReference type="SUPFAM" id="SSF56112">
    <property type="entry name" value="Protein kinase-like (PK-like)"/>
    <property type="match status" value="1"/>
</dbReference>
<dbReference type="PROSITE" id="PS00108">
    <property type="entry name" value="PROTEIN_KINASE_ST"/>
    <property type="match status" value="1"/>
</dbReference>
<dbReference type="Pfam" id="PF00069">
    <property type="entry name" value="Pkinase"/>
    <property type="match status" value="1"/>
</dbReference>
<sequence length="360" mass="41213">MATVCLHHNHLKVSDSTMSDNQFQNVPVLHRFDNNETFFIPQNHLLGQCRHVGEFEKLNQIGQGTYGIVYRARDMKNGKILALKRMRIEKLKDGFPISSIREINLLRSLKHPNIVEFKDVAVGKGLDNVFLVMEYCEQDLATLIDYKIHFTESQIKCIMQQLFSGLRHLHKNYIVHRDLKVSNLLLTDKGQLKIADFGLARRYGFPSEPMSPYVVTLWYRAPELLFQSTNQSTAIDTWAAGCIFGELLLQKPLLPGRTEMQQIDLIIELIGTPTDKIWVGFSKTPIAQSYNVKKQPFNNISHVFAGVSNAGIRLLNMLLIYDPHKRATAEDCLQSSYFKESPLPCDPKVMPSFPQHRNSR</sequence>
<dbReference type="FunFam" id="3.30.200.20:FF:000172">
    <property type="entry name" value="cyclin-dependent kinase G-2 isoform X1"/>
    <property type="match status" value="1"/>
</dbReference>
<keyword evidence="2 8" id="KW-0723">Serine/threonine-protein kinase</keyword>
<dbReference type="GO" id="GO:0080090">
    <property type="term" value="P:regulation of primary metabolic process"/>
    <property type="evidence" value="ECO:0007669"/>
    <property type="project" value="UniProtKB-ARBA"/>
</dbReference>
<evidence type="ECO:0000256" key="3">
    <source>
        <dbReference type="ARBA" id="ARBA00022679"/>
    </source>
</evidence>
<evidence type="ECO:0000256" key="4">
    <source>
        <dbReference type="ARBA" id="ARBA00022741"/>
    </source>
</evidence>
<name>A0A9Q0RK59_BLOTA</name>
<dbReference type="SMART" id="SM00220">
    <property type="entry name" value="S_TKc"/>
    <property type="match status" value="1"/>
</dbReference>
<dbReference type="CDD" id="cd07845">
    <property type="entry name" value="STKc_CDK10"/>
    <property type="match status" value="1"/>
</dbReference>
<comment type="similarity">
    <text evidence="1">Belongs to the protein kinase superfamily. CMGC Ser/Thr protein kinase family. CDC2/CDKX subfamily.</text>
</comment>
<keyword evidence="6 7" id="KW-0067">ATP-binding</keyword>
<dbReference type="Gene3D" id="3.30.200.20">
    <property type="entry name" value="Phosphorylase Kinase, domain 1"/>
    <property type="match status" value="1"/>
</dbReference>
<dbReference type="PANTHER" id="PTHR24056:SF508">
    <property type="entry name" value="CYCLIN-DEPENDENT KINASE 10"/>
    <property type="match status" value="1"/>
</dbReference>
<dbReference type="OMA" id="WVARATN"/>
<dbReference type="EMBL" id="JAPWDV010000002">
    <property type="protein sequence ID" value="KAJ6218798.1"/>
    <property type="molecule type" value="Genomic_DNA"/>
</dbReference>
<evidence type="ECO:0000256" key="8">
    <source>
        <dbReference type="RuleBase" id="RU000304"/>
    </source>
</evidence>
<dbReference type="FunFam" id="1.10.510.10:FF:000533">
    <property type="entry name" value="cyclin-dependent kinase 10"/>
    <property type="match status" value="1"/>
</dbReference>
<dbReference type="InterPro" id="IPR017441">
    <property type="entry name" value="Protein_kinase_ATP_BS"/>
</dbReference>
<evidence type="ECO:0000256" key="5">
    <source>
        <dbReference type="ARBA" id="ARBA00022777"/>
    </source>
</evidence>
<organism evidence="10 11">
    <name type="scientific">Blomia tropicalis</name>
    <name type="common">Mite</name>
    <dbReference type="NCBI Taxonomy" id="40697"/>
    <lineage>
        <taxon>Eukaryota</taxon>
        <taxon>Metazoa</taxon>
        <taxon>Ecdysozoa</taxon>
        <taxon>Arthropoda</taxon>
        <taxon>Chelicerata</taxon>
        <taxon>Arachnida</taxon>
        <taxon>Acari</taxon>
        <taxon>Acariformes</taxon>
        <taxon>Sarcoptiformes</taxon>
        <taxon>Astigmata</taxon>
        <taxon>Glycyphagoidea</taxon>
        <taxon>Echimyopodidae</taxon>
        <taxon>Blomia</taxon>
    </lineage>
</organism>
<dbReference type="GO" id="GO:0005524">
    <property type="term" value="F:ATP binding"/>
    <property type="evidence" value="ECO:0007669"/>
    <property type="project" value="UniProtKB-UniRule"/>
</dbReference>
<dbReference type="GO" id="GO:0005634">
    <property type="term" value="C:nucleus"/>
    <property type="evidence" value="ECO:0007669"/>
    <property type="project" value="TreeGrafter"/>
</dbReference>
<evidence type="ECO:0000259" key="9">
    <source>
        <dbReference type="PROSITE" id="PS50011"/>
    </source>
</evidence>
<feature type="domain" description="Protein kinase" evidence="9">
    <location>
        <begin position="55"/>
        <end position="338"/>
    </location>
</feature>
<dbReference type="InterPro" id="IPR050108">
    <property type="entry name" value="CDK"/>
</dbReference>
<keyword evidence="5" id="KW-0418">Kinase</keyword>
<evidence type="ECO:0000256" key="7">
    <source>
        <dbReference type="PROSITE-ProRule" id="PRU10141"/>
    </source>
</evidence>
<keyword evidence="11" id="KW-1185">Reference proteome</keyword>
<gene>
    <name evidence="10" type="ORF">RDWZM_004610</name>
</gene>
<evidence type="ECO:0000256" key="2">
    <source>
        <dbReference type="ARBA" id="ARBA00022527"/>
    </source>
</evidence>
<dbReference type="InterPro" id="IPR008271">
    <property type="entry name" value="Ser/Thr_kinase_AS"/>
</dbReference>
<feature type="binding site" evidence="7">
    <location>
        <position position="84"/>
    </location>
    <ligand>
        <name>ATP</name>
        <dbReference type="ChEBI" id="CHEBI:30616"/>
    </ligand>
</feature>
<proteinExistence type="inferred from homology"/>
<evidence type="ECO:0000256" key="6">
    <source>
        <dbReference type="ARBA" id="ARBA00022840"/>
    </source>
</evidence>
<dbReference type="Gene3D" id="1.10.510.10">
    <property type="entry name" value="Transferase(Phosphotransferase) domain 1"/>
    <property type="match status" value="1"/>
</dbReference>
<dbReference type="GO" id="GO:0004693">
    <property type="term" value="F:cyclin-dependent protein serine/threonine kinase activity"/>
    <property type="evidence" value="ECO:0007669"/>
    <property type="project" value="InterPro"/>
</dbReference>
<evidence type="ECO:0000313" key="11">
    <source>
        <dbReference type="Proteomes" id="UP001142055"/>
    </source>
</evidence>
<comment type="caution">
    <text evidence="10">The sequence shown here is derived from an EMBL/GenBank/DDBJ whole genome shotgun (WGS) entry which is preliminary data.</text>
</comment>
<accession>A0A9Q0RK59</accession>